<dbReference type="STRING" id="373668.SAMN05421786_11539"/>
<dbReference type="Proteomes" id="UP000186744">
    <property type="component" value="Unassembled WGS sequence"/>
</dbReference>
<dbReference type="RefSeq" id="WP_076554152.1">
    <property type="nucleotide sequence ID" value="NZ_FTOL01000015.1"/>
</dbReference>
<dbReference type="EMBL" id="FTOL01000015">
    <property type="protein sequence ID" value="SIT25613.1"/>
    <property type="molecule type" value="Genomic_DNA"/>
</dbReference>
<name>A0A1N7QRV8_9FLAO</name>
<reference evidence="2" key="1">
    <citation type="submission" date="2017-01" db="EMBL/GenBank/DDBJ databases">
        <authorList>
            <person name="Varghese N."/>
            <person name="Submissions S."/>
        </authorList>
    </citation>
    <scope>NUCLEOTIDE SEQUENCE [LARGE SCALE GENOMIC DNA]</scope>
    <source>
        <strain evidence="2">DSM 18017</strain>
    </source>
</reference>
<keyword evidence="2" id="KW-1185">Reference proteome</keyword>
<dbReference type="OrthoDB" id="1264821at2"/>
<sequence>MKKFKERAIDYFNRHPESNECHITSDSRVFHTIGSAQGMAGTLDDQKIESYLRKVLEKEGEFENEDESGTKPSDAEILAMTVFLQKSEVEKLDYNDLKKLVKFFNVEAENQKAPTLIEALNKLKETFNQK</sequence>
<organism evidence="1 2">
    <name type="scientific">Chryseobacterium ureilyticum</name>
    <dbReference type="NCBI Taxonomy" id="373668"/>
    <lineage>
        <taxon>Bacteria</taxon>
        <taxon>Pseudomonadati</taxon>
        <taxon>Bacteroidota</taxon>
        <taxon>Flavobacteriia</taxon>
        <taxon>Flavobacteriales</taxon>
        <taxon>Weeksellaceae</taxon>
        <taxon>Chryseobacterium group</taxon>
        <taxon>Chryseobacterium</taxon>
    </lineage>
</organism>
<proteinExistence type="predicted"/>
<accession>A0A1N7QRV8</accession>
<protein>
    <submittedName>
        <fullName evidence="1">Uncharacterized protein</fullName>
    </submittedName>
</protein>
<gene>
    <name evidence="1" type="ORF">SAMN05421786_11539</name>
</gene>
<dbReference type="AlphaFoldDB" id="A0A1N7QRV8"/>
<evidence type="ECO:0000313" key="2">
    <source>
        <dbReference type="Proteomes" id="UP000186744"/>
    </source>
</evidence>
<evidence type="ECO:0000313" key="1">
    <source>
        <dbReference type="EMBL" id="SIT25613.1"/>
    </source>
</evidence>